<evidence type="ECO:0000313" key="2">
    <source>
        <dbReference type="Proteomes" id="UP000015102"/>
    </source>
</evidence>
<sequence>MELFQYTRKAEFEYTIETFDDEMKDLFNKRGTGLKSSEMLQYLKDAEFGMSQRGKVTLLIDG</sequence>
<dbReference type="AlphaFoldDB" id="T1GSK1"/>
<reference evidence="2" key="1">
    <citation type="submission" date="2013-02" db="EMBL/GenBank/DDBJ databases">
        <authorList>
            <person name="Hughes D."/>
        </authorList>
    </citation>
    <scope>NUCLEOTIDE SEQUENCE</scope>
    <source>
        <strain>Durham</strain>
        <strain evidence="2">NC isolate 2 -- Noor lab</strain>
    </source>
</reference>
<dbReference type="HOGENOM" id="CLU_2910792_0_0_1"/>
<accession>T1GSK1</accession>
<organism evidence="1 2">
    <name type="scientific">Megaselia scalaris</name>
    <name type="common">Humpbacked fly</name>
    <name type="synonym">Phora scalaris</name>
    <dbReference type="NCBI Taxonomy" id="36166"/>
    <lineage>
        <taxon>Eukaryota</taxon>
        <taxon>Metazoa</taxon>
        <taxon>Ecdysozoa</taxon>
        <taxon>Arthropoda</taxon>
        <taxon>Hexapoda</taxon>
        <taxon>Insecta</taxon>
        <taxon>Pterygota</taxon>
        <taxon>Neoptera</taxon>
        <taxon>Endopterygota</taxon>
        <taxon>Diptera</taxon>
        <taxon>Brachycera</taxon>
        <taxon>Muscomorpha</taxon>
        <taxon>Platypezoidea</taxon>
        <taxon>Phoridae</taxon>
        <taxon>Megaseliini</taxon>
        <taxon>Megaselia</taxon>
    </lineage>
</organism>
<dbReference type="EMBL" id="CAQQ02190543">
    <property type="status" value="NOT_ANNOTATED_CDS"/>
    <property type="molecule type" value="Genomic_DNA"/>
</dbReference>
<name>T1GSK1_MEGSC</name>
<evidence type="ECO:0000313" key="1">
    <source>
        <dbReference type="EnsemblMetazoa" id="MESCA006661-PA"/>
    </source>
</evidence>
<reference evidence="1" key="2">
    <citation type="submission" date="2015-06" db="UniProtKB">
        <authorList>
            <consortium name="EnsemblMetazoa"/>
        </authorList>
    </citation>
    <scope>IDENTIFICATION</scope>
</reference>
<keyword evidence="2" id="KW-1185">Reference proteome</keyword>
<protein>
    <submittedName>
        <fullName evidence="1">Uncharacterized protein</fullName>
    </submittedName>
</protein>
<dbReference type="EnsemblMetazoa" id="MESCA006661-RA">
    <property type="protein sequence ID" value="MESCA006661-PA"/>
    <property type="gene ID" value="MESCA006661"/>
</dbReference>
<proteinExistence type="predicted"/>
<dbReference type="Proteomes" id="UP000015102">
    <property type="component" value="Unassembled WGS sequence"/>
</dbReference>